<evidence type="ECO:0000256" key="1">
    <source>
        <dbReference type="SAM" id="Phobius"/>
    </source>
</evidence>
<dbReference type="Proteomes" id="UP000800082">
    <property type="component" value="Unassembled WGS sequence"/>
</dbReference>
<dbReference type="RefSeq" id="XP_033453585.1">
    <property type="nucleotide sequence ID" value="XM_033590790.1"/>
</dbReference>
<name>A0A6A5S746_9PLEO</name>
<dbReference type="EMBL" id="ML978957">
    <property type="protein sequence ID" value="KAF1933337.1"/>
    <property type="molecule type" value="Genomic_DNA"/>
</dbReference>
<gene>
    <name evidence="2" type="ORF">M421DRAFT_415674</name>
</gene>
<dbReference type="GeneID" id="54348458"/>
<dbReference type="OrthoDB" id="5428890at2759"/>
<organism evidence="2 3">
    <name type="scientific">Didymella exigua CBS 183.55</name>
    <dbReference type="NCBI Taxonomy" id="1150837"/>
    <lineage>
        <taxon>Eukaryota</taxon>
        <taxon>Fungi</taxon>
        <taxon>Dikarya</taxon>
        <taxon>Ascomycota</taxon>
        <taxon>Pezizomycotina</taxon>
        <taxon>Dothideomycetes</taxon>
        <taxon>Pleosporomycetidae</taxon>
        <taxon>Pleosporales</taxon>
        <taxon>Pleosporineae</taxon>
        <taxon>Didymellaceae</taxon>
        <taxon>Didymella</taxon>
    </lineage>
</organism>
<reference evidence="2" key="1">
    <citation type="journal article" date="2020" name="Stud. Mycol.">
        <title>101 Dothideomycetes genomes: a test case for predicting lifestyles and emergence of pathogens.</title>
        <authorList>
            <person name="Haridas S."/>
            <person name="Albert R."/>
            <person name="Binder M."/>
            <person name="Bloem J."/>
            <person name="Labutti K."/>
            <person name="Salamov A."/>
            <person name="Andreopoulos B."/>
            <person name="Baker S."/>
            <person name="Barry K."/>
            <person name="Bills G."/>
            <person name="Bluhm B."/>
            <person name="Cannon C."/>
            <person name="Castanera R."/>
            <person name="Culley D."/>
            <person name="Daum C."/>
            <person name="Ezra D."/>
            <person name="Gonzalez J."/>
            <person name="Henrissat B."/>
            <person name="Kuo A."/>
            <person name="Liang C."/>
            <person name="Lipzen A."/>
            <person name="Lutzoni F."/>
            <person name="Magnuson J."/>
            <person name="Mondo S."/>
            <person name="Nolan M."/>
            <person name="Ohm R."/>
            <person name="Pangilinan J."/>
            <person name="Park H.-J."/>
            <person name="Ramirez L."/>
            <person name="Alfaro M."/>
            <person name="Sun H."/>
            <person name="Tritt A."/>
            <person name="Yoshinaga Y."/>
            <person name="Zwiers L.-H."/>
            <person name="Turgeon B."/>
            <person name="Goodwin S."/>
            <person name="Spatafora J."/>
            <person name="Crous P."/>
            <person name="Grigoriev I."/>
        </authorList>
    </citation>
    <scope>NUCLEOTIDE SEQUENCE</scope>
    <source>
        <strain evidence="2">CBS 183.55</strain>
    </source>
</reference>
<keyword evidence="3" id="KW-1185">Reference proteome</keyword>
<protein>
    <submittedName>
        <fullName evidence="2">Uncharacterized protein</fullName>
    </submittedName>
</protein>
<evidence type="ECO:0000313" key="3">
    <source>
        <dbReference type="Proteomes" id="UP000800082"/>
    </source>
</evidence>
<keyword evidence="1" id="KW-1133">Transmembrane helix</keyword>
<accession>A0A6A5S746</accession>
<dbReference type="AlphaFoldDB" id="A0A6A5S746"/>
<evidence type="ECO:0000313" key="2">
    <source>
        <dbReference type="EMBL" id="KAF1933337.1"/>
    </source>
</evidence>
<sequence>MALSDSLLDPLWSVTKDAIANTFWDQSGTLNQPSHHVIAETYWQFYVKECERALHDGGRHVLVRTHQDILDIAKLVLERKSREDIRQRLRLKLTKSHDNEDELINRAIDLAATLLLMVDCTNVEYGFNGHHQLEWEEGSLNDCVRLYLDSKPALGHEGVKLPRIFNAKNLECIAGIEVLPTSNLLDHLRLTDDDTKLHVFHHMSYLKRQTKSAILPEALLEETQRTLSLLFPQSDPTVRRWCRKALLRPSFDSQLISCGALKTDDRQIEKFAYWHDRLVVLKQLFDEATPQTLSQWWHDRRNGVQWYTFWVAILILALTIFFGFIQSVEGALQVWASFKGEE</sequence>
<proteinExistence type="predicted"/>
<keyword evidence="1" id="KW-0472">Membrane</keyword>
<feature type="transmembrane region" description="Helical" evidence="1">
    <location>
        <begin position="306"/>
        <end position="325"/>
    </location>
</feature>
<keyword evidence="1" id="KW-0812">Transmembrane</keyword>